<evidence type="ECO:0000256" key="1">
    <source>
        <dbReference type="SAM" id="Phobius"/>
    </source>
</evidence>
<evidence type="ECO:0000313" key="3">
    <source>
        <dbReference type="Proteomes" id="UP000007151"/>
    </source>
</evidence>
<name>A0A212FA14_DANPL</name>
<dbReference type="Proteomes" id="UP000007151">
    <property type="component" value="Unassembled WGS sequence"/>
</dbReference>
<protein>
    <submittedName>
        <fullName evidence="2">Uncharacterized protein</fullName>
    </submittedName>
</protein>
<keyword evidence="1" id="KW-1133">Transmembrane helix</keyword>
<reference evidence="2 3" key="1">
    <citation type="journal article" date="2011" name="Cell">
        <title>The monarch butterfly genome yields insights into long-distance migration.</title>
        <authorList>
            <person name="Zhan S."/>
            <person name="Merlin C."/>
            <person name="Boore J.L."/>
            <person name="Reppert S.M."/>
        </authorList>
    </citation>
    <scope>NUCLEOTIDE SEQUENCE [LARGE SCALE GENOMIC DNA]</scope>
    <source>
        <strain evidence="2">F-2</strain>
    </source>
</reference>
<dbReference type="InParanoid" id="A0A212FA14"/>
<dbReference type="KEGG" id="dpl:KGM_212212"/>
<keyword evidence="1" id="KW-0812">Transmembrane</keyword>
<organism evidence="2 3">
    <name type="scientific">Danaus plexippus plexippus</name>
    <dbReference type="NCBI Taxonomy" id="278856"/>
    <lineage>
        <taxon>Eukaryota</taxon>
        <taxon>Metazoa</taxon>
        <taxon>Ecdysozoa</taxon>
        <taxon>Arthropoda</taxon>
        <taxon>Hexapoda</taxon>
        <taxon>Insecta</taxon>
        <taxon>Pterygota</taxon>
        <taxon>Neoptera</taxon>
        <taxon>Endopterygota</taxon>
        <taxon>Lepidoptera</taxon>
        <taxon>Glossata</taxon>
        <taxon>Ditrysia</taxon>
        <taxon>Papilionoidea</taxon>
        <taxon>Nymphalidae</taxon>
        <taxon>Danainae</taxon>
        <taxon>Danaini</taxon>
        <taxon>Danaina</taxon>
        <taxon>Danaus</taxon>
        <taxon>Danaus</taxon>
    </lineage>
</organism>
<evidence type="ECO:0000313" key="2">
    <source>
        <dbReference type="EMBL" id="OWR50576.1"/>
    </source>
</evidence>
<keyword evidence="3" id="KW-1185">Reference proteome</keyword>
<proteinExistence type="predicted"/>
<keyword evidence="1" id="KW-0472">Membrane</keyword>
<accession>A0A212FA14</accession>
<dbReference type="EMBL" id="AGBW02009529">
    <property type="protein sequence ID" value="OWR50576.1"/>
    <property type="molecule type" value="Genomic_DNA"/>
</dbReference>
<gene>
    <name evidence="2" type="ORF">KGM_212212</name>
</gene>
<sequence length="49" mass="5806">MSCRRHRLPRRHLNRMRAGGLSFRINVNPLTWSVSAILIFIIELACHYE</sequence>
<comment type="caution">
    <text evidence="2">The sequence shown here is derived from an EMBL/GenBank/DDBJ whole genome shotgun (WGS) entry which is preliminary data.</text>
</comment>
<feature type="transmembrane region" description="Helical" evidence="1">
    <location>
        <begin position="21"/>
        <end position="42"/>
    </location>
</feature>
<dbReference type="AlphaFoldDB" id="A0A212FA14"/>